<keyword evidence="5 8" id="KW-0378">Hydrolase</keyword>
<keyword evidence="7" id="KW-1015">Disulfide bond</keyword>
<dbReference type="GO" id="GO:0030600">
    <property type="term" value="F:feruloyl esterase activity"/>
    <property type="evidence" value="ECO:0007669"/>
    <property type="project" value="UniProtKB-ARBA"/>
</dbReference>
<evidence type="ECO:0000256" key="7">
    <source>
        <dbReference type="ARBA" id="ARBA00023157"/>
    </source>
</evidence>
<accession>A0A9P9IUR6</accession>
<sequence>MSRKLLWACFATFVSADWEDWADLGLSQVAFGVNGICSPEHIPRPEIPGLEILSLTANEMRNYSQPRNPIFGSTAEPVSGLNFCNISIAYTHPGWGDTIHVTTYLPPSQWNGRFLGNGGGGWVTGGESMSEITMLPSLDLGFAVSTTDGGHTDDILVGMKDTNPWAFSSPGNINLPLFMDFASVALHDMAALGKAVTASFYGTPPKYSYFWGTSTGGRQAHMLAQKYPKDFDGIVSGCPAIQWTRFLWSTLWPQMIMDRVKTYPRACEFKAIADAAMKVCDPLDGVEDGVISMPSRCHYDPHVLVGQTFDCDGEEAVFSSGAAEAIQAAWTGPRDSDSKFQWYGFGKDSVMWGDFGALATQCDGDNCVGSRFPLAVVWARYFVAKKSDLDMSTLSHDEWDDLFLASVNEYESIIGTADPDLSRFNKAGGKMIGWHGMADQLIPVNGTVKYNDDVLRLDPKAHDYYRLFLAPGADHSTGGLTPNNPLKVLINWVENGDSPETLRVSGLNAYGMQLERDICLYPRVQHYVGGNPELPSSFTCV</sequence>
<gene>
    <name evidence="9" type="ORF">EDB81DRAFT_657372</name>
</gene>
<keyword evidence="6" id="KW-0106">Calcium</keyword>
<keyword evidence="4 8" id="KW-0732">Signal</keyword>
<evidence type="ECO:0000256" key="3">
    <source>
        <dbReference type="ARBA" id="ARBA00022723"/>
    </source>
</evidence>
<reference evidence="9" key="1">
    <citation type="journal article" date="2021" name="Nat. Commun.">
        <title>Genetic determinants of endophytism in the Arabidopsis root mycobiome.</title>
        <authorList>
            <person name="Mesny F."/>
            <person name="Miyauchi S."/>
            <person name="Thiergart T."/>
            <person name="Pickel B."/>
            <person name="Atanasova L."/>
            <person name="Karlsson M."/>
            <person name="Huettel B."/>
            <person name="Barry K.W."/>
            <person name="Haridas S."/>
            <person name="Chen C."/>
            <person name="Bauer D."/>
            <person name="Andreopoulos W."/>
            <person name="Pangilinan J."/>
            <person name="LaButti K."/>
            <person name="Riley R."/>
            <person name="Lipzen A."/>
            <person name="Clum A."/>
            <person name="Drula E."/>
            <person name="Henrissat B."/>
            <person name="Kohler A."/>
            <person name="Grigoriev I.V."/>
            <person name="Martin F.M."/>
            <person name="Hacquard S."/>
        </authorList>
    </citation>
    <scope>NUCLEOTIDE SEQUENCE</scope>
    <source>
        <strain evidence="9">MPI-CAGE-AT-0147</strain>
    </source>
</reference>
<evidence type="ECO:0000256" key="6">
    <source>
        <dbReference type="ARBA" id="ARBA00022837"/>
    </source>
</evidence>
<dbReference type="Proteomes" id="UP000738349">
    <property type="component" value="Unassembled WGS sequence"/>
</dbReference>
<evidence type="ECO:0000256" key="5">
    <source>
        <dbReference type="ARBA" id="ARBA00022801"/>
    </source>
</evidence>
<proteinExistence type="inferred from homology"/>
<evidence type="ECO:0000313" key="10">
    <source>
        <dbReference type="Proteomes" id="UP000738349"/>
    </source>
</evidence>
<evidence type="ECO:0000256" key="4">
    <source>
        <dbReference type="ARBA" id="ARBA00022729"/>
    </source>
</evidence>
<dbReference type="OrthoDB" id="3039123at2759"/>
<feature type="chain" id="PRO_5040548341" description="Carboxylic ester hydrolase" evidence="8">
    <location>
        <begin position="17"/>
        <end position="541"/>
    </location>
</feature>
<dbReference type="InterPro" id="IPR011118">
    <property type="entry name" value="Tannase/feruloyl_esterase"/>
</dbReference>
<dbReference type="GO" id="GO:0046872">
    <property type="term" value="F:metal ion binding"/>
    <property type="evidence" value="ECO:0007669"/>
    <property type="project" value="UniProtKB-KW"/>
</dbReference>
<dbReference type="Pfam" id="PF07519">
    <property type="entry name" value="Tannase"/>
    <property type="match status" value="1"/>
</dbReference>
<evidence type="ECO:0000313" key="9">
    <source>
        <dbReference type="EMBL" id="KAH7136218.1"/>
    </source>
</evidence>
<comment type="caution">
    <text evidence="9">The sequence shown here is derived from an EMBL/GenBank/DDBJ whole genome shotgun (WGS) entry which is preliminary data.</text>
</comment>
<dbReference type="Gene3D" id="3.40.50.1820">
    <property type="entry name" value="alpha/beta hydrolase"/>
    <property type="match status" value="1"/>
</dbReference>
<evidence type="ECO:0000256" key="8">
    <source>
        <dbReference type="RuleBase" id="RU361238"/>
    </source>
</evidence>
<keyword evidence="2" id="KW-0719">Serine esterase</keyword>
<dbReference type="EMBL" id="JAGMUV010000013">
    <property type="protein sequence ID" value="KAH7136218.1"/>
    <property type="molecule type" value="Genomic_DNA"/>
</dbReference>
<dbReference type="PANTHER" id="PTHR33938:SF8">
    <property type="entry name" value="CARBOXYLIC ESTER HYDROLASE"/>
    <property type="match status" value="1"/>
</dbReference>
<protein>
    <recommendedName>
        <fullName evidence="8">Carboxylic ester hydrolase</fullName>
        <ecNumber evidence="8">3.1.1.-</ecNumber>
    </recommendedName>
</protein>
<dbReference type="AlphaFoldDB" id="A0A9P9IUR6"/>
<dbReference type="EC" id="3.1.1.-" evidence="8"/>
<dbReference type="InterPro" id="IPR029058">
    <property type="entry name" value="AB_hydrolase_fold"/>
</dbReference>
<dbReference type="PANTHER" id="PTHR33938">
    <property type="entry name" value="FERULOYL ESTERASE B-RELATED"/>
    <property type="match status" value="1"/>
</dbReference>
<keyword evidence="10" id="KW-1185">Reference proteome</keyword>
<evidence type="ECO:0000256" key="1">
    <source>
        <dbReference type="ARBA" id="ARBA00006249"/>
    </source>
</evidence>
<feature type="signal peptide" evidence="8">
    <location>
        <begin position="1"/>
        <end position="16"/>
    </location>
</feature>
<dbReference type="SUPFAM" id="SSF53474">
    <property type="entry name" value="alpha/beta-Hydrolases"/>
    <property type="match status" value="1"/>
</dbReference>
<keyword evidence="3" id="KW-0479">Metal-binding</keyword>
<name>A0A9P9IUR6_9HYPO</name>
<comment type="similarity">
    <text evidence="1 8">Belongs to the tannase family.</text>
</comment>
<organism evidence="9 10">
    <name type="scientific">Dactylonectria macrodidyma</name>
    <dbReference type="NCBI Taxonomy" id="307937"/>
    <lineage>
        <taxon>Eukaryota</taxon>
        <taxon>Fungi</taxon>
        <taxon>Dikarya</taxon>
        <taxon>Ascomycota</taxon>
        <taxon>Pezizomycotina</taxon>
        <taxon>Sordariomycetes</taxon>
        <taxon>Hypocreomycetidae</taxon>
        <taxon>Hypocreales</taxon>
        <taxon>Nectriaceae</taxon>
        <taxon>Dactylonectria</taxon>
    </lineage>
</organism>
<evidence type="ECO:0000256" key="2">
    <source>
        <dbReference type="ARBA" id="ARBA00022487"/>
    </source>
</evidence>